<dbReference type="OrthoDB" id="4392610at2759"/>
<sequence length="127" mass="14898">MPAPSTVTHAYRALYKAGLAAVQYSHPARYAIRDKLRAAFRNPRQPHQLLGEREQFSQERIDNTVEFLRTAARRKGVEHEIVRNLTMVHYWRVMRKQSRIIHGYESAYNSYNENIALLNESMGLELR</sequence>
<keyword evidence="2" id="KW-1185">Reference proteome</keyword>
<protein>
    <submittedName>
        <fullName evidence="1">DUF1763-domain-containing protein</fullName>
    </submittedName>
</protein>
<reference evidence="1 2" key="1">
    <citation type="journal article" date="2018" name="Nat. Ecol. Evol.">
        <title>Pezizomycetes genomes reveal the molecular basis of ectomycorrhizal truffle lifestyle.</title>
        <authorList>
            <person name="Murat C."/>
            <person name="Payen T."/>
            <person name="Noel B."/>
            <person name="Kuo A."/>
            <person name="Morin E."/>
            <person name="Chen J."/>
            <person name="Kohler A."/>
            <person name="Krizsan K."/>
            <person name="Balestrini R."/>
            <person name="Da Silva C."/>
            <person name="Montanini B."/>
            <person name="Hainaut M."/>
            <person name="Levati E."/>
            <person name="Barry K.W."/>
            <person name="Belfiori B."/>
            <person name="Cichocki N."/>
            <person name="Clum A."/>
            <person name="Dockter R.B."/>
            <person name="Fauchery L."/>
            <person name="Guy J."/>
            <person name="Iotti M."/>
            <person name="Le Tacon F."/>
            <person name="Lindquist E.A."/>
            <person name="Lipzen A."/>
            <person name="Malagnac F."/>
            <person name="Mello A."/>
            <person name="Molinier V."/>
            <person name="Miyauchi S."/>
            <person name="Poulain J."/>
            <person name="Riccioni C."/>
            <person name="Rubini A."/>
            <person name="Sitrit Y."/>
            <person name="Splivallo R."/>
            <person name="Traeger S."/>
            <person name="Wang M."/>
            <person name="Zifcakova L."/>
            <person name="Wipf D."/>
            <person name="Zambonelli A."/>
            <person name="Paolocci F."/>
            <person name="Nowrousian M."/>
            <person name="Ottonello S."/>
            <person name="Baldrian P."/>
            <person name="Spatafora J.W."/>
            <person name="Henrissat B."/>
            <person name="Nagy L.G."/>
            <person name="Aury J.M."/>
            <person name="Wincker P."/>
            <person name="Grigoriev I.V."/>
            <person name="Bonfante P."/>
            <person name="Martin F.M."/>
        </authorList>
    </citation>
    <scope>NUCLEOTIDE SEQUENCE [LARGE SCALE GENOMIC DNA]</scope>
    <source>
        <strain evidence="1 2">CCBAS932</strain>
    </source>
</reference>
<dbReference type="STRING" id="1392247.A0A3N4KVA7"/>
<evidence type="ECO:0000313" key="1">
    <source>
        <dbReference type="EMBL" id="RPB14493.1"/>
    </source>
</evidence>
<name>A0A3N4KVA7_9PEZI</name>
<evidence type="ECO:0000313" key="2">
    <source>
        <dbReference type="Proteomes" id="UP000277580"/>
    </source>
</evidence>
<dbReference type="InParanoid" id="A0A3N4KVA7"/>
<dbReference type="Proteomes" id="UP000277580">
    <property type="component" value="Unassembled WGS sequence"/>
</dbReference>
<organism evidence="1 2">
    <name type="scientific">Morchella conica CCBAS932</name>
    <dbReference type="NCBI Taxonomy" id="1392247"/>
    <lineage>
        <taxon>Eukaryota</taxon>
        <taxon>Fungi</taxon>
        <taxon>Dikarya</taxon>
        <taxon>Ascomycota</taxon>
        <taxon>Pezizomycotina</taxon>
        <taxon>Pezizomycetes</taxon>
        <taxon>Pezizales</taxon>
        <taxon>Morchellaceae</taxon>
        <taxon>Morchella</taxon>
    </lineage>
</organism>
<accession>A0A3N4KVA7</accession>
<dbReference type="AlphaFoldDB" id="A0A3N4KVA7"/>
<dbReference type="EMBL" id="ML119117">
    <property type="protein sequence ID" value="RPB14493.1"/>
    <property type="molecule type" value="Genomic_DNA"/>
</dbReference>
<gene>
    <name evidence="1" type="ORF">P167DRAFT_533912</name>
</gene>
<proteinExistence type="predicted"/>